<keyword evidence="2" id="KW-1185">Reference proteome</keyword>
<proteinExistence type="predicted"/>
<dbReference type="Proteomes" id="UP000538955">
    <property type="component" value="Unassembled WGS sequence"/>
</dbReference>
<dbReference type="InterPro" id="IPR009368">
    <property type="entry name" value="DUF1024"/>
</dbReference>
<evidence type="ECO:0000313" key="2">
    <source>
        <dbReference type="Proteomes" id="UP000538955"/>
    </source>
</evidence>
<reference evidence="1 2" key="1">
    <citation type="submission" date="2020-04" db="EMBL/GenBank/DDBJ databases">
        <title>The Epidemiology and Molecular Characteristics of Linezolid-Resistant Staphylococcus capitis in Huashan Hospital, Shanghai.</title>
        <authorList>
            <person name="Ding L."/>
            <person name="Li P."/>
            <person name="Yang Y."/>
            <person name="Lin D."/>
            <person name="Xu X."/>
        </authorList>
    </citation>
    <scope>NUCLEOTIDE SEQUENCE [LARGE SCALE GENOMIC DNA]</scope>
    <source>
        <strain evidence="1 2">17-84</strain>
    </source>
</reference>
<gene>
    <name evidence="1" type="ORF">HHM24_04545</name>
</gene>
<name>A0ABX1SRV8_STACP</name>
<dbReference type="EMBL" id="JABBMI010000055">
    <property type="protein sequence ID" value="NMK54022.1"/>
    <property type="molecule type" value="Genomic_DNA"/>
</dbReference>
<protein>
    <submittedName>
        <fullName evidence="1">DUF1024 family protein</fullName>
    </submittedName>
</protein>
<dbReference type="RefSeq" id="WP_168992984.1">
    <property type="nucleotide sequence ID" value="NZ_JABBMI010000055.1"/>
</dbReference>
<accession>A0ABX1SRV8</accession>
<sequence>MTNKEIIEEAIVGHSAFTNSNADKLLNELDKVYQKAKVFEEIQSHVHKELEAYDNPMAIDLYDSGICLGYENIEAIIKDNKQNDIFN</sequence>
<evidence type="ECO:0000313" key="1">
    <source>
        <dbReference type="EMBL" id="NMK54022.1"/>
    </source>
</evidence>
<dbReference type="Pfam" id="PF06260">
    <property type="entry name" value="DUF1024"/>
    <property type="match status" value="1"/>
</dbReference>
<organism evidence="1 2">
    <name type="scientific">Staphylococcus capitis</name>
    <dbReference type="NCBI Taxonomy" id="29388"/>
    <lineage>
        <taxon>Bacteria</taxon>
        <taxon>Bacillati</taxon>
        <taxon>Bacillota</taxon>
        <taxon>Bacilli</taxon>
        <taxon>Bacillales</taxon>
        <taxon>Staphylococcaceae</taxon>
        <taxon>Staphylococcus</taxon>
    </lineage>
</organism>
<comment type="caution">
    <text evidence="1">The sequence shown here is derived from an EMBL/GenBank/DDBJ whole genome shotgun (WGS) entry which is preliminary data.</text>
</comment>